<accession>A0A1G8LKI5</accession>
<organism evidence="1 2">
    <name type="scientific">Salipiger marinus</name>
    <dbReference type="NCBI Taxonomy" id="555512"/>
    <lineage>
        <taxon>Bacteria</taxon>
        <taxon>Pseudomonadati</taxon>
        <taxon>Pseudomonadota</taxon>
        <taxon>Alphaproteobacteria</taxon>
        <taxon>Rhodobacterales</taxon>
        <taxon>Roseobacteraceae</taxon>
        <taxon>Salipiger</taxon>
    </lineage>
</organism>
<keyword evidence="2" id="KW-1185">Reference proteome</keyword>
<dbReference type="OrthoDB" id="6576970at2"/>
<dbReference type="AlphaFoldDB" id="A0A1G8LKI5"/>
<gene>
    <name evidence="1" type="ORF">SAMN04487993_1006220</name>
</gene>
<reference evidence="2" key="1">
    <citation type="submission" date="2016-10" db="EMBL/GenBank/DDBJ databases">
        <authorList>
            <person name="Varghese N."/>
            <person name="Submissions S."/>
        </authorList>
    </citation>
    <scope>NUCLEOTIDE SEQUENCE [LARGE SCALE GENOMIC DNA]</scope>
    <source>
        <strain evidence="2">DSM 26424</strain>
    </source>
</reference>
<dbReference type="RefSeq" id="WP_089846000.1">
    <property type="nucleotide sequence ID" value="NZ_FNEJ01000006.1"/>
</dbReference>
<proteinExistence type="predicted"/>
<dbReference type="Proteomes" id="UP000199093">
    <property type="component" value="Unassembled WGS sequence"/>
</dbReference>
<dbReference type="STRING" id="555512.SAMN04487993_1006220"/>
<protein>
    <submittedName>
        <fullName evidence="1">Uncharacterized protein</fullName>
    </submittedName>
</protein>
<evidence type="ECO:0000313" key="1">
    <source>
        <dbReference type="EMBL" id="SDI56222.1"/>
    </source>
</evidence>
<sequence>MANIHDCLDRAVQGGELDSTRATEAAREFDQLMARYETVMPPHQAEAAALADLKEATRKQARSRRHAVINQLQGMRRLHTLISDAPDPALALRDLIEHSENSGFRGESVESVRRALVRSVNHGIRDVLKSTGRNLLGVSRNKARLRNVLRELHGQDSGDLVAKALADAVGKQQERLRQLFNAYGGDIGKLDNFGVSHSHDAAAIRKAAPGEWEQFVFDRLDWSRITDLRTGKPFASERGAMPNRARAMEFLAEIREGILTQGSNRRDPRMTPGGKALYNRHAEHRVLHFLDGDTWMDYNARFGASDPFSSMVGGLHGLARDIAQMRVLGPNPRMGLEFASQVATKRVAGNVSAEKAVRKKAALARTMLAHIDGSVNQTEQEGWARFFASTRSVLTSAKLGAAILSSPTDLATISMAAKVSGLQPRNVLARSAQLAASNATRETAARMGYVADTLADTGSAAARFLSEQMSSELTNRLTSFTIRASGLSFWTDMHRTAFQMEFAGFLADNAGRSFDQIDEPLRKIFEARGITPQDWDNLRAPDAMFRTPDGVTFLTPFHWREHQTALPPMEAEGLALRLQMAIEEQLEYAVPNLRIEGRALTVGDTRPGTIAGELLRSSTMFKGFALSLTMGQYRRWLAMPTGSDRAVYAAQMSAGLIVLGALALQLKELAKGNDPRPMDDAKFWGGAVLQGGGLGIFGDFFAAETNRFGGGLAETIAGPVVSFAGDALNVPLSNATRAAEGESTFVGRDVSNFIRYNTPVLSSLWYQRVAFDRMVADQLQSFLDPEAEDLWRRQMRKRERDYGTRGWWDRGAALPSRAPDLGNALGGQR</sequence>
<evidence type="ECO:0000313" key="2">
    <source>
        <dbReference type="Proteomes" id="UP000199093"/>
    </source>
</evidence>
<name>A0A1G8LKI5_9RHOB</name>
<dbReference type="EMBL" id="FNEJ01000006">
    <property type="protein sequence ID" value="SDI56222.1"/>
    <property type="molecule type" value="Genomic_DNA"/>
</dbReference>